<protein>
    <submittedName>
        <fullName evidence="1">Uncharacterized protein</fullName>
    </submittedName>
</protein>
<evidence type="ECO:0000313" key="1">
    <source>
        <dbReference type="EMBL" id="GAG90166.1"/>
    </source>
</evidence>
<sequence>MDIKEKNLRELAKILSIERYRDTNIEKIEFSNRCEVLANNLVKDFNNIFEKYLNKIDSNNRDHSFNKLD</sequence>
<proteinExistence type="predicted"/>
<accession>X1D108</accession>
<reference evidence="1" key="1">
    <citation type="journal article" date="2014" name="Front. Microbiol.">
        <title>High frequency of phylogenetically diverse reductive dehalogenase-homologous genes in deep subseafloor sedimentary metagenomes.</title>
        <authorList>
            <person name="Kawai M."/>
            <person name="Futagami T."/>
            <person name="Toyoda A."/>
            <person name="Takaki Y."/>
            <person name="Nishi S."/>
            <person name="Hori S."/>
            <person name="Arai W."/>
            <person name="Tsubouchi T."/>
            <person name="Morono Y."/>
            <person name="Uchiyama I."/>
            <person name="Ito T."/>
            <person name="Fujiyama A."/>
            <person name="Inagaki F."/>
            <person name="Takami H."/>
        </authorList>
    </citation>
    <scope>NUCLEOTIDE SEQUENCE</scope>
    <source>
        <strain evidence="1">Expedition CK06-06</strain>
    </source>
</reference>
<gene>
    <name evidence="1" type="ORF">S01H4_50003</name>
</gene>
<dbReference type="EMBL" id="BART01028343">
    <property type="protein sequence ID" value="GAG90166.1"/>
    <property type="molecule type" value="Genomic_DNA"/>
</dbReference>
<name>X1D108_9ZZZZ</name>
<comment type="caution">
    <text evidence="1">The sequence shown here is derived from an EMBL/GenBank/DDBJ whole genome shotgun (WGS) entry which is preliminary data.</text>
</comment>
<organism evidence="1">
    <name type="scientific">marine sediment metagenome</name>
    <dbReference type="NCBI Taxonomy" id="412755"/>
    <lineage>
        <taxon>unclassified sequences</taxon>
        <taxon>metagenomes</taxon>
        <taxon>ecological metagenomes</taxon>
    </lineage>
</organism>
<dbReference type="AlphaFoldDB" id="X1D108"/>